<name>A0A812P074_SYMPI</name>
<evidence type="ECO:0000256" key="6">
    <source>
        <dbReference type="SAM" id="Phobius"/>
    </source>
</evidence>
<dbReference type="Gene3D" id="1.20.1420.30">
    <property type="entry name" value="NCX, central ion-binding region"/>
    <property type="match status" value="1"/>
</dbReference>
<keyword evidence="9" id="KW-1185">Reference proteome</keyword>
<keyword evidence="2" id="KW-0813">Transport</keyword>
<keyword evidence="5 6" id="KW-0472">Membrane</keyword>
<dbReference type="PANTHER" id="PTHR12266">
    <property type="entry name" value="NA+/CA2+ K+ INDEPENDENT EXCHANGER"/>
    <property type="match status" value="1"/>
</dbReference>
<accession>A0A812P074</accession>
<dbReference type="OrthoDB" id="417205at2759"/>
<evidence type="ECO:0000256" key="5">
    <source>
        <dbReference type="ARBA" id="ARBA00023136"/>
    </source>
</evidence>
<dbReference type="GO" id="GO:0016020">
    <property type="term" value="C:membrane"/>
    <property type="evidence" value="ECO:0007669"/>
    <property type="project" value="UniProtKB-SubCell"/>
</dbReference>
<feature type="non-terminal residue" evidence="8">
    <location>
        <position position="1"/>
    </location>
</feature>
<keyword evidence="3 6" id="KW-0812">Transmembrane</keyword>
<feature type="domain" description="Sodium/calcium exchanger membrane region" evidence="7">
    <location>
        <begin position="9"/>
        <end position="96"/>
    </location>
</feature>
<sequence>KYVAATAFHWATFLTSLLWVGLIANEVLSLLSVLGEIIGLSPTTMGITMLALGNTVDNVFASYGLATSGEFLVAMTGTYAADTFTMLCVVGSILLML</sequence>
<dbReference type="InterPro" id="IPR044880">
    <property type="entry name" value="NCX_ion-bd_dom_sf"/>
</dbReference>
<evidence type="ECO:0000256" key="3">
    <source>
        <dbReference type="ARBA" id="ARBA00022692"/>
    </source>
</evidence>
<dbReference type="PANTHER" id="PTHR12266:SF0">
    <property type="entry name" value="MITOCHONDRIAL SODIUM_CALCIUM EXCHANGER PROTEIN"/>
    <property type="match status" value="1"/>
</dbReference>
<comment type="caution">
    <text evidence="8">The sequence shown here is derived from an EMBL/GenBank/DDBJ whole genome shotgun (WGS) entry which is preliminary data.</text>
</comment>
<reference evidence="8" key="1">
    <citation type="submission" date="2021-02" db="EMBL/GenBank/DDBJ databases">
        <authorList>
            <person name="Dougan E. K."/>
            <person name="Rhodes N."/>
            <person name="Thang M."/>
            <person name="Chan C."/>
        </authorList>
    </citation>
    <scope>NUCLEOTIDE SEQUENCE</scope>
</reference>
<dbReference type="Proteomes" id="UP000649617">
    <property type="component" value="Unassembled WGS sequence"/>
</dbReference>
<feature type="transmembrane region" description="Helical" evidence="6">
    <location>
        <begin position="72"/>
        <end position="95"/>
    </location>
</feature>
<evidence type="ECO:0000256" key="2">
    <source>
        <dbReference type="ARBA" id="ARBA00022448"/>
    </source>
</evidence>
<evidence type="ECO:0000313" key="8">
    <source>
        <dbReference type="EMBL" id="CAE7332035.1"/>
    </source>
</evidence>
<evidence type="ECO:0000259" key="7">
    <source>
        <dbReference type="Pfam" id="PF01699"/>
    </source>
</evidence>
<dbReference type="InterPro" id="IPR004837">
    <property type="entry name" value="NaCa_Exmemb"/>
</dbReference>
<evidence type="ECO:0000256" key="1">
    <source>
        <dbReference type="ARBA" id="ARBA00004141"/>
    </source>
</evidence>
<comment type="subcellular location">
    <subcellularLocation>
        <location evidence="1">Membrane</location>
        <topology evidence="1">Multi-pass membrane protein</topology>
    </subcellularLocation>
</comment>
<gene>
    <name evidence="8" type="primary">CCX5</name>
    <name evidence="8" type="ORF">SPIL2461_LOCUS7730</name>
</gene>
<dbReference type="Pfam" id="PF01699">
    <property type="entry name" value="Na_Ca_ex"/>
    <property type="match status" value="1"/>
</dbReference>
<protein>
    <submittedName>
        <fullName evidence="8">CCX5 protein</fullName>
    </submittedName>
</protein>
<dbReference type="EMBL" id="CAJNIZ010012233">
    <property type="protein sequence ID" value="CAE7332035.1"/>
    <property type="molecule type" value="Genomic_DNA"/>
</dbReference>
<dbReference type="InterPro" id="IPR051359">
    <property type="entry name" value="CaCA_antiporter"/>
</dbReference>
<feature type="transmembrane region" description="Helical" evidence="6">
    <location>
        <begin position="6"/>
        <end position="24"/>
    </location>
</feature>
<dbReference type="GO" id="GO:0008324">
    <property type="term" value="F:monoatomic cation transmembrane transporter activity"/>
    <property type="evidence" value="ECO:0007669"/>
    <property type="project" value="TreeGrafter"/>
</dbReference>
<feature type="non-terminal residue" evidence="8">
    <location>
        <position position="97"/>
    </location>
</feature>
<dbReference type="AlphaFoldDB" id="A0A812P074"/>
<evidence type="ECO:0000256" key="4">
    <source>
        <dbReference type="ARBA" id="ARBA00022989"/>
    </source>
</evidence>
<keyword evidence="4 6" id="KW-1133">Transmembrane helix</keyword>
<feature type="transmembrane region" description="Helical" evidence="6">
    <location>
        <begin position="31"/>
        <end position="52"/>
    </location>
</feature>
<organism evidence="8 9">
    <name type="scientific">Symbiodinium pilosum</name>
    <name type="common">Dinoflagellate</name>
    <dbReference type="NCBI Taxonomy" id="2952"/>
    <lineage>
        <taxon>Eukaryota</taxon>
        <taxon>Sar</taxon>
        <taxon>Alveolata</taxon>
        <taxon>Dinophyceae</taxon>
        <taxon>Suessiales</taxon>
        <taxon>Symbiodiniaceae</taxon>
        <taxon>Symbiodinium</taxon>
    </lineage>
</organism>
<proteinExistence type="predicted"/>
<evidence type="ECO:0000313" key="9">
    <source>
        <dbReference type="Proteomes" id="UP000649617"/>
    </source>
</evidence>